<evidence type="ECO:0000256" key="3">
    <source>
        <dbReference type="ARBA" id="ARBA00006066"/>
    </source>
</evidence>
<evidence type="ECO:0000256" key="5">
    <source>
        <dbReference type="ARBA" id="ARBA00022502"/>
    </source>
</evidence>
<dbReference type="HOGENOM" id="CLU_034979_1_1_1"/>
<feature type="compositionally biased region" description="Low complexity" evidence="15">
    <location>
        <begin position="107"/>
        <end position="116"/>
    </location>
</feature>
<comment type="function">
    <text evidence="11">Catalyzes the second step of glycosylphosphatidylinositol (GPI) biosynthesis, which is the de-N-acetylation of N-acetylglucosaminyl-phosphatidylinositol.</text>
</comment>
<dbReference type="OMA" id="TSRYMYI"/>
<keyword evidence="9" id="KW-1133">Transmembrane helix</keyword>
<evidence type="ECO:0000256" key="14">
    <source>
        <dbReference type="ARBA" id="ARBA00093245"/>
    </source>
</evidence>
<evidence type="ECO:0000256" key="12">
    <source>
        <dbReference type="ARBA" id="ARBA00070167"/>
    </source>
</evidence>
<dbReference type="AlphaFoldDB" id="B4ILJ1"/>
<comment type="catalytic activity">
    <reaction evidence="14">
        <text>a 6-(N-acetyl-alpha-D-glucosaminyl)-1-(1,2-diacyl-sn-glycero-3-phospho)-1D-myo-inositol + H2O = a 6-(alpha-D-glucosaminyl)-1-(1,2-diacyl-sn-glycero-3-phospho)-1D-myo-inositol + acetate</text>
        <dbReference type="Rhea" id="RHEA:11660"/>
        <dbReference type="ChEBI" id="CHEBI:15377"/>
        <dbReference type="ChEBI" id="CHEBI:30089"/>
        <dbReference type="ChEBI" id="CHEBI:57265"/>
        <dbReference type="ChEBI" id="CHEBI:57997"/>
        <dbReference type="EC" id="3.5.1.89"/>
    </reaction>
    <physiologicalReaction direction="left-to-right" evidence="14">
        <dbReference type="Rhea" id="RHEA:11661"/>
    </physiologicalReaction>
</comment>
<dbReference type="Proteomes" id="UP000001292">
    <property type="component" value="Unassembled WGS sequence"/>
</dbReference>
<evidence type="ECO:0000256" key="11">
    <source>
        <dbReference type="ARBA" id="ARBA00060114"/>
    </source>
</evidence>
<dbReference type="SUPFAM" id="SSF102588">
    <property type="entry name" value="LmbE-like"/>
    <property type="match status" value="1"/>
</dbReference>
<keyword evidence="17" id="KW-1185">Reference proteome</keyword>
<evidence type="ECO:0000256" key="8">
    <source>
        <dbReference type="ARBA" id="ARBA00022824"/>
    </source>
</evidence>
<evidence type="ECO:0000256" key="2">
    <source>
        <dbReference type="ARBA" id="ARBA00004687"/>
    </source>
</evidence>
<dbReference type="UniPathway" id="UPA00196"/>
<accession>B4ILJ1</accession>
<name>B4ILJ1_DROSE</name>
<dbReference type="KEGG" id="dse:6620393"/>
<comment type="subcellular location">
    <subcellularLocation>
        <location evidence="1">Endoplasmic reticulum membrane</location>
        <topology evidence="1">Single-pass membrane protein</topology>
    </subcellularLocation>
</comment>
<keyword evidence="7" id="KW-0378">Hydrolase</keyword>
<evidence type="ECO:0000256" key="7">
    <source>
        <dbReference type="ARBA" id="ARBA00022801"/>
    </source>
</evidence>
<evidence type="ECO:0000256" key="4">
    <source>
        <dbReference type="ARBA" id="ARBA00012176"/>
    </source>
</evidence>
<organism evidence="17">
    <name type="scientific">Drosophila sechellia</name>
    <name type="common">Fruit fly</name>
    <dbReference type="NCBI Taxonomy" id="7238"/>
    <lineage>
        <taxon>Eukaryota</taxon>
        <taxon>Metazoa</taxon>
        <taxon>Ecdysozoa</taxon>
        <taxon>Arthropoda</taxon>
        <taxon>Hexapoda</taxon>
        <taxon>Insecta</taxon>
        <taxon>Pterygota</taxon>
        <taxon>Neoptera</taxon>
        <taxon>Endopterygota</taxon>
        <taxon>Diptera</taxon>
        <taxon>Brachycera</taxon>
        <taxon>Muscomorpha</taxon>
        <taxon>Ephydroidea</taxon>
        <taxon>Drosophilidae</taxon>
        <taxon>Drosophila</taxon>
        <taxon>Sophophora</taxon>
    </lineage>
</organism>
<evidence type="ECO:0000256" key="9">
    <source>
        <dbReference type="ARBA" id="ARBA00022989"/>
    </source>
</evidence>
<reference evidence="16 17" key="1">
    <citation type="journal article" date="2007" name="Nature">
        <title>Evolution of genes and genomes on the Drosophila phylogeny.</title>
        <authorList>
            <consortium name="Drosophila 12 Genomes Consortium"/>
            <person name="Clark A.G."/>
            <person name="Eisen M.B."/>
            <person name="Smith D.R."/>
            <person name="Bergman C.M."/>
            <person name="Oliver B."/>
            <person name="Markow T.A."/>
            <person name="Kaufman T.C."/>
            <person name="Kellis M."/>
            <person name="Gelbart W."/>
            <person name="Iyer V.N."/>
            <person name="Pollard D.A."/>
            <person name="Sackton T.B."/>
            <person name="Larracuente A.M."/>
            <person name="Singh N.D."/>
            <person name="Abad J.P."/>
            <person name="Abt D.N."/>
            <person name="Adryan B."/>
            <person name="Aguade M."/>
            <person name="Akashi H."/>
            <person name="Anderson W.W."/>
            <person name="Aquadro C.F."/>
            <person name="Ardell D.H."/>
            <person name="Arguello R."/>
            <person name="Artieri C.G."/>
            <person name="Barbash D.A."/>
            <person name="Barker D."/>
            <person name="Barsanti P."/>
            <person name="Batterham P."/>
            <person name="Batzoglou S."/>
            <person name="Begun D."/>
            <person name="Bhutkar A."/>
            <person name="Blanco E."/>
            <person name="Bosak S.A."/>
            <person name="Bradley R.K."/>
            <person name="Brand A.D."/>
            <person name="Brent M.R."/>
            <person name="Brooks A.N."/>
            <person name="Brown R.H."/>
            <person name="Butlin R.K."/>
            <person name="Caggese C."/>
            <person name="Calvi B.R."/>
            <person name="Bernardo de Carvalho A."/>
            <person name="Caspi A."/>
            <person name="Castrezana S."/>
            <person name="Celniker S.E."/>
            <person name="Chang J.L."/>
            <person name="Chapple C."/>
            <person name="Chatterji S."/>
            <person name="Chinwalla A."/>
            <person name="Civetta A."/>
            <person name="Clifton S.W."/>
            <person name="Comeron J.M."/>
            <person name="Costello J.C."/>
            <person name="Coyne J.A."/>
            <person name="Daub J."/>
            <person name="David R.G."/>
            <person name="Delcher A.L."/>
            <person name="Delehaunty K."/>
            <person name="Do C.B."/>
            <person name="Ebling H."/>
            <person name="Edwards K."/>
            <person name="Eickbush T."/>
            <person name="Evans J.D."/>
            <person name="Filipski A."/>
            <person name="Findeiss S."/>
            <person name="Freyhult E."/>
            <person name="Fulton L."/>
            <person name="Fulton R."/>
            <person name="Garcia A.C."/>
            <person name="Gardiner A."/>
            <person name="Garfield D.A."/>
            <person name="Garvin B.E."/>
            <person name="Gibson G."/>
            <person name="Gilbert D."/>
            <person name="Gnerre S."/>
            <person name="Godfrey J."/>
            <person name="Good R."/>
            <person name="Gotea V."/>
            <person name="Gravely B."/>
            <person name="Greenberg A.J."/>
            <person name="Griffiths-Jones S."/>
            <person name="Gross S."/>
            <person name="Guigo R."/>
            <person name="Gustafson E.A."/>
            <person name="Haerty W."/>
            <person name="Hahn M.W."/>
            <person name="Halligan D.L."/>
            <person name="Halpern A.L."/>
            <person name="Halter G.M."/>
            <person name="Han M.V."/>
            <person name="Heger A."/>
            <person name="Hillier L."/>
            <person name="Hinrichs A.S."/>
            <person name="Holmes I."/>
            <person name="Hoskins R.A."/>
            <person name="Hubisz M.J."/>
            <person name="Hultmark D."/>
            <person name="Huntley M.A."/>
            <person name="Jaffe D.B."/>
            <person name="Jagadeeshan S."/>
            <person name="Jeck W.R."/>
            <person name="Johnson J."/>
            <person name="Jones C.D."/>
            <person name="Jordan W.C."/>
            <person name="Karpen G.H."/>
            <person name="Kataoka E."/>
            <person name="Keightley P.D."/>
            <person name="Kheradpour P."/>
            <person name="Kirkness E.F."/>
            <person name="Koerich L.B."/>
            <person name="Kristiansen K."/>
            <person name="Kudrna D."/>
            <person name="Kulathinal R.J."/>
            <person name="Kumar S."/>
            <person name="Kwok R."/>
            <person name="Lander E."/>
            <person name="Langley C.H."/>
            <person name="Lapoint R."/>
            <person name="Lazzaro B.P."/>
            <person name="Lee S.J."/>
            <person name="Levesque L."/>
            <person name="Li R."/>
            <person name="Lin C.F."/>
            <person name="Lin M.F."/>
            <person name="Lindblad-Toh K."/>
            <person name="Llopart A."/>
            <person name="Long M."/>
            <person name="Low L."/>
            <person name="Lozovsky E."/>
            <person name="Lu J."/>
            <person name="Luo M."/>
            <person name="Machado C.A."/>
            <person name="Makalowski W."/>
            <person name="Marzo M."/>
            <person name="Matsuda M."/>
            <person name="Matzkin L."/>
            <person name="McAllister B."/>
            <person name="McBride C.S."/>
            <person name="McKernan B."/>
            <person name="McKernan K."/>
            <person name="Mendez-Lago M."/>
            <person name="Minx P."/>
            <person name="Mollenhauer M.U."/>
            <person name="Montooth K."/>
            <person name="Mount S.M."/>
            <person name="Mu X."/>
            <person name="Myers E."/>
            <person name="Negre B."/>
            <person name="Newfeld S."/>
            <person name="Nielsen R."/>
            <person name="Noor M.A."/>
            <person name="O'Grady P."/>
            <person name="Pachter L."/>
            <person name="Papaceit M."/>
            <person name="Parisi M.J."/>
            <person name="Parisi M."/>
            <person name="Parts L."/>
            <person name="Pedersen J.S."/>
            <person name="Pesole G."/>
            <person name="Phillippy A.M."/>
            <person name="Ponting C.P."/>
            <person name="Pop M."/>
            <person name="Porcelli D."/>
            <person name="Powell J.R."/>
            <person name="Prohaska S."/>
            <person name="Pruitt K."/>
            <person name="Puig M."/>
            <person name="Quesneville H."/>
            <person name="Ram K.R."/>
            <person name="Rand D."/>
            <person name="Rasmussen M.D."/>
            <person name="Reed L.K."/>
            <person name="Reenan R."/>
            <person name="Reily A."/>
            <person name="Remington K.A."/>
            <person name="Rieger T.T."/>
            <person name="Ritchie M.G."/>
            <person name="Robin C."/>
            <person name="Rogers Y.H."/>
            <person name="Rohde C."/>
            <person name="Rozas J."/>
            <person name="Rubenfield M.J."/>
            <person name="Ruiz A."/>
            <person name="Russo S."/>
            <person name="Salzberg S.L."/>
            <person name="Sanchez-Gracia A."/>
            <person name="Saranga D.J."/>
            <person name="Sato H."/>
            <person name="Schaeffer S.W."/>
            <person name="Schatz M.C."/>
            <person name="Schlenke T."/>
            <person name="Schwartz R."/>
            <person name="Segarra C."/>
            <person name="Singh R.S."/>
            <person name="Sirot L."/>
            <person name="Sirota M."/>
            <person name="Sisneros N.B."/>
            <person name="Smith C.D."/>
            <person name="Smith T.F."/>
            <person name="Spieth J."/>
            <person name="Stage D.E."/>
            <person name="Stark A."/>
            <person name="Stephan W."/>
            <person name="Strausberg R.L."/>
            <person name="Strempel S."/>
            <person name="Sturgill D."/>
            <person name="Sutton G."/>
            <person name="Sutton G.G."/>
            <person name="Tao W."/>
            <person name="Teichmann S."/>
            <person name="Tobari Y.N."/>
            <person name="Tomimura Y."/>
            <person name="Tsolas J.M."/>
            <person name="Valente V.L."/>
            <person name="Venter E."/>
            <person name="Venter J.C."/>
            <person name="Vicario S."/>
            <person name="Vieira F.G."/>
            <person name="Vilella A.J."/>
            <person name="Villasante A."/>
            <person name="Walenz B."/>
            <person name="Wang J."/>
            <person name="Wasserman M."/>
            <person name="Watts T."/>
            <person name="Wilson D."/>
            <person name="Wilson R.K."/>
            <person name="Wing R.A."/>
            <person name="Wolfner M.F."/>
            <person name="Wong A."/>
            <person name="Wong G.K."/>
            <person name="Wu C.I."/>
            <person name="Wu G."/>
            <person name="Yamamoto D."/>
            <person name="Yang H.P."/>
            <person name="Yang S.P."/>
            <person name="Yorke J.A."/>
            <person name="Yoshida K."/>
            <person name="Zdobnov E."/>
            <person name="Zhang P."/>
            <person name="Zhang Y."/>
            <person name="Zimin A.V."/>
            <person name="Baldwin J."/>
            <person name="Abdouelleil A."/>
            <person name="Abdulkadir J."/>
            <person name="Abebe A."/>
            <person name="Abera B."/>
            <person name="Abreu J."/>
            <person name="Acer S.C."/>
            <person name="Aftuck L."/>
            <person name="Alexander A."/>
            <person name="An P."/>
            <person name="Anderson E."/>
            <person name="Anderson S."/>
            <person name="Arachi H."/>
            <person name="Azer M."/>
            <person name="Bachantsang P."/>
            <person name="Barry A."/>
            <person name="Bayul T."/>
            <person name="Berlin A."/>
            <person name="Bessette D."/>
            <person name="Bloom T."/>
            <person name="Blye J."/>
            <person name="Boguslavskiy L."/>
            <person name="Bonnet C."/>
            <person name="Boukhgalter B."/>
            <person name="Bourzgui I."/>
            <person name="Brown A."/>
            <person name="Cahill P."/>
            <person name="Channer S."/>
            <person name="Cheshatsang Y."/>
            <person name="Chuda L."/>
            <person name="Citroen M."/>
            <person name="Collymore A."/>
            <person name="Cooke P."/>
            <person name="Costello M."/>
            <person name="D'Aco K."/>
            <person name="Daza R."/>
            <person name="De Haan G."/>
            <person name="DeGray S."/>
            <person name="DeMaso C."/>
            <person name="Dhargay N."/>
            <person name="Dooley K."/>
            <person name="Dooley E."/>
            <person name="Doricent M."/>
            <person name="Dorje P."/>
            <person name="Dorjee K."/>
            <person name="Dupes A."/>
            <person name="Elong R."/>
            <person name="Falk J."/>
            <person name="Farina A."/>
            <person name="Faro S."/>
            <person name="Ferguson D."/>
            <person name="Fisher S."/>
            <person name="Foley C.D."/>
            <person name="Franke A."/>
            <person name="Friedrich D."/>
            <person name="Gadbois L."/>
            <person name="Gearin G."/>
            <person name="Gearin C.R."/>
            <person name="Giannoukos G."/>
            <person name="Goode T."/>
            <person name="Graham J."/>
            <person name="Grandbois E."/>
            <person name="Grewal S."/>
            <person name="Gyaltsen K."/>
            <person name="Hafez N."/>
            <person name="Hagos B."/>
            <person name="Hall J."/>
            <person name="Henson C."/>
            <person name="Hollinger A."/>
            <person name="Honan T."/>
            <person name="Huard M.D."/>
            <person name="Hughes L."/>
            <person name="Hurhula B."/>
            <person name="Husby M.E."/>
            <person name="Kamat A."/>
            <person name="Kanga B."/>
            <person name="Kashin S."/>
            <person name="Khazanovich D."/>
            <person name="Kisner P."/>
            <person name="Lance K."/>
            <person name="Lara M."/>
            <person name="Lee W."/>
            <person name="Lennon N."/>
            <person name="Letendre F."/>
            <person name="LeVine R."/>
            <person name="Lipovsky A."/>
            <person name="Liu X."/>
            <person name="Liu J."/>
            <person name="Liu S."/>
            <person name="Lokyitsang T."/>
            <person name="Lokyitsang Y."/>
            <person name="Lubonja R."/>
            <person name="Lui A."/>
            <person name="MacDonald P."/>
            <person name="Magnisalis V."/>
            <person name="Maru K."/>
            <person name="Matthews C."/>
            <person name="McCusker W."/>
            <person name="McDonough S."/>
            <person name="Mehta T."/>
            <person name="Meldrim J."/>
            <person name="Meneus L."/>
            <person name="Mihai O."/>
            <person name="Mihalev A."/>
            <person name="Mihova T."/>
            <person name="Mittelman R."/>
            <person name="Mlenga V."/>
            <person name="Montmayeur A."/>
            <person name="Mulrain L."/>
            <person name="Navidi A."/>
            <person name="Naylor J."/>
            <person name="Negash T."/>
            <person name="Nguyen T."/>
            <person name="Nguyen N."/>
            <person name="Nicol R."/>
            <person name="Norbu C."/>
            <person name="Norbu N."/>
            <person name="Novod N."/>
            <person name="O'Neill B."/>
            <person name="Osman S."/>
            <person name="Markiewicz E."/>
            <person name="Oyono O.L."/>
            <person name="Patti C."/>
            <person name="Phunkhang P."/>
            <person name="Pierre F."/>
            <person name="Priest M."/>
            <person name="Raghuraman S."/>
            <person name="Rege F."/>
            <person name="Reyes R."/>
            <person name="Rise C."/>
            <person name="Rogov P."/>
            <person name="Ross K."/>
            <person name="Ryan E."/>
            <person name="Settipalli S."/>
            <person name="Shea T."/>
            <person name="Sherpa N."/>
            <person name="Shi L."/>
            <person name="Shih D."/>
            <person name="Sparrow T."/>
            <person name="Spaulding J."/>
            <person name="Stalker J."/>
            <person name="Stange-Thomann N."/>
            <person name="Stavropoulos S."/>
            <person name="Stone C."/>
            <person name="Strader C."/>
            <person name="Tesfaye S."/>
            <person name="Thomson T."/>
            <person name="Thoulutsang Y."/>
            <person name="Thoulutsang D."/>
            <person name="Topham K."/>
            <person name="Topping I."/>
            <person name="Tsamla T."/>
            <person name="Vassiliev H."/>
            <person name="Vo A."/>
            <person name="Wangchuk T."/>
            <person name="Wangdi T."/>
            <person name="Weiand M."/>
            <person name="Wilkinson J."/>
            <person name="Wilson A."/>
            <person name="Yadav S."/>
            <person name="Young G."/>
            <person name="Yu Q."/>
            <person name="Zembek L."/>
            <person name="Zhong D."/>
            <person name="Zimmer A."/>
            <person name="Zwirko Z."/>
            <person name="Jaffe D.B."/>
            <person name="Alvarez P."/>
            <person name="Brockman W."/>
            <person name="Butler J."/>
            <person name="Chin C."/>
            <person name="Gnerre S."/>
            <person name="Grabherr M."/>
            <person name="Kleber M."/>
            <person name="Mauceli E."/>
            <person name="MacCallum I."/>
        </authorList>
    </citation>
    <scope>NUCLEOTIDE SEQUENCE [LARGE SCALE GENOMIC DNA]</scope>
    <source>
        <strain evidence="17">Rob3c / Tucson 14021-0248.25</strain>
    </source>
</reference>
<dbReference type="GO" id="GO:0005789">
    <property type="term" value="C:endoplasmic reticulum membrane"/>
    <property type="evidence" value="ECO:0007669"/>
    <property type="project" value="UniProtKB-SubCell"/>
</dbReference>
<dbReference type="InterPro" id="IPR024078">
    <property type="entry name" value="LmbE-like_dom_sf"/>
</dbReference>
<dbReference type="Gene3D" id="3.40.50.10320">
    <property type="entry name" value="LmbE-like"/>
    <property type="match status" value="1"/>
</dbReference>
<dbReference type="STRING" id="7238.B4ILJ1"/>
<protein>
    <recommendedName>
        <fullName evidence="12">N-acetylglucosaminyl-phosphatidylinositol de-N-acetylase</fullName>
        <ecNumber evidence="4">3.5.1.89</ecNumber>
    </recommendedName>
    <alternativeName>
        <fullName evidence="13">Phosphatidylinositol-glycan biosynthesis class L protein</fullName>
    </alternativeName>
</protein>
<evidence type="ECO:0000256" key="15">
    <source>
        <dbReference type="SAM" id="MobiDB-lite"/>
    </source>
</evidence>
<dbReference type="PANTHER" id="PTHR12993">
    <property type="entry name" value="N-ACETYLGLUCOSAMINYL-PHOSPHATIDYLINOSITOL DE-N-ACETYLASE-RELATED"/>
    <property type="match status" value="1"/>
</dbReference>
<keyword evidence="10" id="KW-0472">Membrane</keyword>
<comment type="similarity">
    <text evidence="3">Belongs to the PIGL family.</text>
</comment>
<comment type="pathway">
    <text evidence="2">Glycolipid biosynthesis; glycosylphosphatidylinositol-anchor biosynthesis.</text>
</comment>
<evidence type="ECO:0000256" key="10">
    <source>
        <dbReference type="ARBA" id="ARBA00023136"/>
    </source>
</evidence>
<gene>
    <name evidence="16" type="primary">Dsec\GM17700</name>
    <name evidence="16" type="ORF">Dsec_GM17700</name>
</gene>
<keyword evidence="6" id="KW-0812">Transmembrane</keyword>
<evidence type="ECO:0000256" key="1">
    <source>
        <dbReference type="ARBA" id="ARBA00004389"/>
    </source>
</evidence>
<keyword evidence="5" id="KW-0337">GPI-anchor biosynthesis</keyword>
<evidence type="ECO:0000256" key="13">
    <source>
        <dbReference type="ARBA" id="ARBA00078401"/>
    </source>
</evidence>
<dbReference type="Pfam" id="PF02585">
    <property type="entry name" value="PIG-L"/>
    <property type="match status" value="1"/>
</dbReference>
<dbReference type="GO" id="GO:0006506">
    <property type="term" value="P:GPI anchor biosynthetic process"/>
    <property type="evidence" value="ECO:0007669"/>
    <property type="project" value="UniProtKB-UniPathway"/>
</dbReference>
<dbReference type="EC" id="3.5.1.89" evidence="4"/>
<dbReference type="FunFam" id="3.40.50.10320:FF:000002">
    <property type="entry name" value="Probable N-acetylglucosaminyl-phosphatidylinositol de-N-acetylase"/>
    <property type="match status" value="1"/>
</dbReference>
<feature type="region of interest" description="Disordered" evidence="15">
    <location>
        <begin position="89"/>
        <end position="124"/>
    </location>
</feature>
<evidence type="ECO:0000313" key="17">
    <source>
        <dbReference type="Proteomes" id="UP000001292"/>
    </source>
</evidence>
<dbReference type="InterPro" id="IPR003737">
    <property type="entry name" value="GlcNAc_PI_deacetylase-related"/>
</dbReference>
<proteinExistence type="inferred from homology"/>
<dbReference type="PANTHER" id="PTHR12993:SF11">
    <property type="entry name" value="N-ACETYLGLUCOSAMINYL-PHOSPHATIDYLINOSITOL DE-N-ACETYLASE"/>
    <property type="match status" value="1"/>
</dbReference>
<evidence type="ECO:0000256" key="6">
    <source>
        <dbReference type="ARBA" id="ARBA00022692"/>
    </source>
</evidence>
<dbReference type="GO" id="GO:0000225">
    <property type="term" value="F:N-acetylglucosaminylphosphatidylinositol deacetylase activity"/>
    <property type="evidence" value="ECO:0007669"/>
    <property type="project" value="UniProtKB-EC"/>
</dbReference>
<keyword evidence="8" id="KW-0256">Endoplasmic reticulum</keyword>
<dbReference type="EMBL" id="CH480873">
    <property type="protein sequence ID" value="EDW53878.1"/>
    <property type="molecule type" value="Genomic_DNA"/>
</dbReference>
<evidence type="ECO:0000313" key="16">
    <source>
        <dbReference type="EMBL" id="EDW53878.1"/>
    </source>
</evidence>
<dbReference type="PhylomeDB" id="B4ILJ1"/>
<sequence length="370" mass="41820">MRFNWLSEYVASISSSIASTSPWRQLQQQVQQVQQLVPNPQAIYCRIRSSSAEALEHVLIACAVYLLVCLGLYKLTFWLSGAASASGSGLDGHHNDNDTSNAGSGEGSELSPSPDGNRSPGGLKQALQSGLRLRSVRLPKTACMERVLLITAHPDDECMFFGPLIYSLTQRQGCQVYILCLSNGNFEHKAKVRRQELWRSCSKLGIPESNIVLMNATNLPDDPYVDWRPDAVASLILHTIESLDIQAIFTFDRDGVSSHPNHCAVYYAAASLCLANLLPKDCKFYTLDSINVVRKYLSILDLLCTCFMSTHWCILNWKEAAIVRSAMMEHQSQMRWFRWLYIYFSRYMFINSMRQINLSDVELEMQIHDN</sequence>
<dbReference type="OrthoDB" id="440160at2759"/>